<dbReference type="EMBL" id="DSTT01000003">
    <property type="protein sequence ID" value="HFK23526.1"/>
    <property type="molecule type" value="Genomic_DNA"/>
</dbReference>
<dbReference type="AlphaFoldDB" id="A0A7C3NG46"/>
<evidence type="ECO:0000259" key="2">
    <source>
        <dbReference type="Pfam" id="PF00884"/>
    </source>
</evidence>
<dbReference type="PANTHER" id="PTHR42693">
    <property type="entry name" value="ARYLSULFATASE FAMILY MEMBER"/>
    <property type="match status" value="1"/>
</dbReference>
<dbReference type="PANTHER" id="PTHR42693:SF33">
    <property type="entry name" value="ARYLSULFATASE"/>
    <property type="match status" value="1"/>
</dbReference>
<comment type="caution">
    <text evidence="3">The sequence shown here is derived from an EMBL/GenBank/DDBJ whole genome shotgun (WGS) entry which is preliminary data.</text>
</comment>
<evidence type="ECO:0000256" key="1">
    <source>
        <dbReference type="ARBA" id="ARBA00008779"/>
    </source>
</evidence>
<dbReference type="Gene3D" id="3.40.720.10">
    <property type="entry name" value="Alkaline Phosphatase, subunit A"/>
    <property type="match status" value="1"/>
</dbReference>
<dbReference type="Pfam" id="PF00884">
    <property type="entry name" value="Sulfatase"/>
    <property type="match status" value="1"/>
</dbReference>
<name>A0A7C3NG46_UNCW3</name>
<reference evidence="3" key="1">
    <citation type="journal article" date="2020" name="mSystems">
        <title>Genome- and Community-Level Interaction Insights into Carbon Utilization and Element Cycling Functions of Hydrothermarchaeota in Hydrothermal Sediment.</title>
        <authorList>
            <person name="Zhou Z."/>
            <person name="Liu Y."/>
            <person name="Xu W."/>
            <person name="Pan J."/>
            <person name="Luo Z.H."/>
            <person name="Li M."/>
        </authorList>
    </citation>
    <scope>NUCLEOTIDE SEQUENCE [LARGE SCALE GENOMIC DNA]</scope>
    <source>
        <strain evidence="3">SpSt-464</strain>
    </source>
</reference>
<dbReference type="GO" id="GO:0004065">
    <property type="term" value="F:arylsulfatase activity"/>
    <property type="evidence" value="ECO:0007669"/>
    <property type="project" value="TreeGrafter"/>
</dbReference>
<sequence length="364" mass="43117">MKNLILILIDGARYDFIKDDQLYLDLFSKSLWYNRFYTASPYTIGSMHALFTGLYPKNNGVNGYFNPNLLKKEVKIIPQYLKENGYFTLANIPSPVVMANRGFDIYTLHDEYNEDVEKKHIDFVEENKEKMLKSKPFFLYLHYSKIHTSLVNNVLNIYNDRSEEYFNNIEKNRERYRKNINISGQYLKKIIDLIKDFKLHENTDIWVLSDHGSSTGEVFGERAYGVFLYNYTLHNFVIKYGEEKREDENRLHSTVDFLPILLNSLEIKIPSNIDGMLEREYFEKSFFKERKKVHEIYFETGGVDGPFPSPEKHNIFGVFDGERKLVHIKTIDKFQQFLVKDEKDIEVKNIDSDLKNKLMEYEKG</sequence>
<feature type="domain" description="Sulfatase N-terminal" evidence="2">
    <location>
        <begin position="2"/>
        <end position="263"/>
    </location>
</feature>
<dbReference type="InterPro" id="IPR050738">
    <property type="entry name" value="Sulfatase"/>
</dbReference>
<proteinExistence type="inferred from homology"/>
<gene>
    <name evidence="3" type="ORF">ENS15_02575</name>
</gene>
<dbReference type="SUPFAM" id="SSF53649">
    <property type="entry name" value="Alkaline phosphatase-like"/>
    <property type="match status" value="1"/>
</dbReference>
<protein>
    <recommendedName>
        <fullName evidence="2">Sulfatase N-terminal domain-containing protein</fullName>
    </recommendedName>
</protein>
<comment type="similarity">
    <text evidence="1">Belongs to the sulfatase family.</text>
</comment>
<dbReference type="InterPro" id="IPR017850">
    <property type="entry name" value="Alkaline_phosphatase_core_sf"/>
</dbReference>
<accession>A0A7C3NG46</accession>
<organism evidence="3">
    <name type="scientific">candidate division WOR-3 bacterium</name>
    <dbReference type="NCBI Taxonomy" id="2052148"/>
    <lineage>
        <taxon>Bacteria</taxon>
        <taxon>Bacteria division WOR-3</taxon>
    </lineage>
</organism>
<evidence type="ECO:0000313" key="3">
    <source>
        <dbReference type="EMBL" id="HFK23526.1"/>
    </source>
</evidence>
<dbReference type="InterPro" id="IPR000917">
    <property type="entry name" value="Sulfatase_N"/>
</dbReference>